<dbReference type="GO" id="GO:0008168">
    <property type="term" value="F:methyltransferase activity"/>
    <property type="evidence" value="ECO:0007669"/>
    <property type="project" value="UniProtKB-KW"/>
</dbReference>
<evidence type="ECO:0000313" key="6">
    <source>
        <dbReference type="EMBL" id="KAL3676200.1"/>
    </source>
</evidence>
<evidence type="ECO:0000256" key="3">
    <source>
        <dbReference type="ARBA" id="ARBA00022691"/>
    </source>
</evidence>
<dbReference type="AlphaFoldDB" id="A0ABD3GAM9"/>
<name>A0ABD3GAM9_9MARC</name>
<proteinExistence type="predicted"/>
<reference evidence="6 7" key="1">
    <citation type="submission" date="2024-09" db="EMBL/GenBank/DDBJ databases">
        <title>Chromosome-scale assembly of Riccia sorocarpa.</title>
        <authorList>
            <person name="Paukszto L."/>
        </authorList>
    </citation>
    <scope>NUCLEOTIDE SEQUENCE [LARGE SCALE GENOMIC DNA]</scope>
    <source>
        <strain evidence="6">LP-2024</strain>
        <tissue evidence="6">Aerial parts of the thallus</tissue>
    </source>
</reference>
<keyword evidence="7" id="KW-1185">Reference proteome</keyword>
<dbReference type="InterPro" id="IPR001214">
    <property type="entry name" value="SET_dom"/>
</dbReference>
<dbReference type="Gene3D" id="2.170.270.10">
    <property type="entry name" value="SET domain"/>
    <property type="match status" value="1"/>
</dbReference>
<evidence type="ECO:0008006" key="8">
    <source>
        <dbReference type="Google" id="ProtNLM"/>
    </source>
</evidence>
<protein>
    <recommendedName>
        <fullName evidence="8">SET domain-containing protein</fullName>
    </recommendedName>
</protein>
<dbReference type="SUPFAM" id="SSF82199">
    <property type="entry name" value="SET domain"/>
    <property type="match status" value="1"/>
</dbReference>
<keyword evidence="1" id="KW-0489">Methyltransferase</keyword>
<feature type="domain" description="Post-SET" evidence="5">
    <location>
        <begin position="273"/>
        <end position="289"/>
    </location>
</feature>
<evidence type="ECO:0000256" key="1">
    <source>
        <dbReference type="ARBA" id="ARBA00022603"/>
    </source>
</evidence>
<dbReference type="Proteomes" id="UP001633002">
    <property type="component" value="Unassembled WGS sequence"/>
</dbReference>
<dbReference type="Pfam" id="PF00856">
    <property type="entry name" value="SET"/>
    <property type="match status" value="1"/>
</dbReference>
<dbReference type="InterPro" id="IPR003616">
    <property type="entry name" value="Post-SET_dom"/>
</dbReference>
<comment type="caution">
    <text evidence="6">The sequence shown here is derived from an EMBL/GenBank/DDBJ whole genome shotgun (WGS) entry which is preliminary data.</text>
</comment>
<evidence type="ECO:0000259" key="5">
    <source>
        <dbReference type="PROSITE" id="PS50868"/>
    </source>
</evidence>
<gene>
    <name evidence="6" type="ORF">R1sor_026148</name>
</gene>
<dbReference type="PANTHER" id="PTHR46450:SF24">
    <property type="entry name" value="HISTONE-LYSINE N-METHYLTRANSFERASE SUVR4"/>
    <property type="match status" value="1"/>
</dbReference>
<evidence type="ECO:0000256" key="2">
    <source>
        <dbReference type="ARBA" id="ARBA00022679"/>
    </source>
</evidence>
<dbReference type="EMBL" id="JBJQOH010000008">
    <property type="protein sequence ID" value="KAL3676200.1"/>
    <property type="molecule type" value="Genomic_DNA"/>
</dbReference>
<evidence type="ECO:0000259" key="4">
    <source>
        <dbReference type="PROSITE" id="PS50280"/>
    </source>
</evidence>
<accession>A0ABD3GAM9</accession>
<dbReference type="PROSITE" id="PS50280">
    <property type="entry name" value="SET"/>
    <property type="match status" value="1"/>
</dbReference>
<dbReference type="PANTHER" id="PTHR46450">
    <property type="entry name" value="INACTIVE HISTONE-LYSINE N-METHYLTRANSFERASE SUVR1-RELATED"/>
    <property type="match status" value="1"/>
</dbReference>
<keyword evidence="2" id="KW-0808">Transferase</keyword>
<dbReference type="InterPro" id="IPR046341">
    <property type="entry name" value="SET_dom_sf"/>
</dbReference>
<dbReference type="SMART" id="SM00317">
    <property type="entry name" value="SET"/>
    <property type="match status" value="1"/>
</dbReference>
<organism evidence="6 7">
    <name type="scientific">Riccia sorocarpa</name>
    <dbReference type="NCBI Taxonomy" id="122646"/>
    <lineage>
        <taxon>Eukaryota</taxon>
        <taxon>Viridiplantae</taxon>
        <taxon>Streptophyta</taxon>
        <taxon>Embryophyta</taxon>
        <taxon>Marchantiophyta</taxon>
        <taxon>Marchantiopsida</taxon>
        <taxon>Marchantiidae</taxon>
        <taxon>Marchantiales</taxon>
        <taxon>Ricciaceae</taxon>
        <taxon>Riccia</taxon>
    </lineage>
</organism>
<feature type="domain" description="SET" evidence="4">
    <location>
        <begin position="115"/>
        <end position="262"/>
    </location>
</feature>
<sequence>MIVGGFSSSPYLKGRIKEEFKHTEKHIVNPIEAGSAVCRGALAFGVVDAEVMLSRKSKKTYGICVSSGFRMGDPQEYLLEEGGQSYCKNVFGVFVKKGEDVLVDRQAKHVFEVEPHSKIFFTHDGKGWGLRTLEQLPAGAFVCECVGEILTNMEQEERNNNAKADPTVTHTYGARRKIQKMRKLCALMPHFPGYVSIYFSPMTGRDGGFVHWSNYLPGLLCCDGNLVDVPVTIESPDRHYYHVAFFTSRAVKPMEELRWDYRIDFDDDTHPIEAFKCLCGSPFCRGASSSKKRKKRGRK</sequence>
<keyword evidence="3" id="KW-0949">S-adenosyl-L-methionine</keyword>
<dbReference type="PROSITE" id="PS50868">
    <property type="entry name" value="POST_SET"/>
    <property type="match status" value="1"/>
</dbReference>
<evidence type="ECO:0000313" key="7">
    <source>
        <dbReference type="Proteomes" id="UP001633002"/>
    </source>
</evidence>
<dbReference type="GO" id="GO:0032259">
    <property type="term" value="P:methylation"/>
    <property type="evidence" value="ECO:0007669"/>
    <property type="project" value="UniProtKB-KW"/>
</dbReference>